<keyword evidence="1" id="KW-0812">Transmembrane</keyword>
<name>A0A3P6VAY5_LITSI</name>
<accession>A0A3P6VAY5</accession>
<evidence type="ECO:0000313" key="3">
    <source>
        <dbReference type="Proteomes" id="UP000277928"/>
    </source>
</evidence>
<protein>
    <submittedName>
        <fullName evidence="2">Uncharacterized protein</fullName>
    </submittedName>
</protein>
<dbReference type="Proteomes" id="UP000277928">
    <property type="component" value="Unassembled WGS sequence"/>
</dbReference>
<feature type="transmembrane region" description="Helical" evidence="1">
    <location>
        <begin position="72"/>
        <end position="91"/>
    </location>
</feature>
<sequence>MIVAVLRKLYNGHIYSCEIMELEISRKLVSVDTFRAIEVACHCGGAYQVAAVTSNVVGKGEAEGVMVRMRGVVFRDISSLILPLMMFWLWLRFLRSRRNRQLNFV</sequence>
<organism evidence="2 3">
    <name type="scientific">Litomosoides sigmodontis</name>
    <name type="common">Filarial nematode worm</name>
    <dbReference type="NCBI Taxonomy" id="42156"/>
    <lineage>
        <taxon>Eukaryota</taxon>
        <taxon>Metazoa</taxon>
        <taxon>Ecdysozoa</taxon>
        <taxon>Nematoda</taxon>
        <taxon>Chromadorea</taxon>
        <taxon>Rhabditida</taxon>
        <taxon>Spirurina</taxon>
        <taxon>Spiruromorpha</taxon>
        <taxon>Filarioidea</taxon>
        <taxon>Onchocercidae</taxon>
        <taxon>Litomosoides</taxon>
    </lineage>
</organism>
<dbReference type="EMBL" id="UYRX01000973">
    <property type="protein sequence ID" value="VDK87461.1"/>
    <property type="molecule type" value="Genomic_DNA"/>
</dbReference>
<proteinExistence type="predicted"/>
<dbReference type="AlphaFoldDB" id="A0A3P6VAY5"/>
<keyword evidence="3" id="KW-1185">Reference proteome</keyword>
<keyword evidence="1" id="KW-0472">Membrane</keyword>
<keyword evidence="1" id="KW-1133">Transmembrane helix</keyword>
<evidence type="ECO:0000256" key="1">
    <source>
        <dbReference type="SAM" id="Phobius"/>
    </source>
</evidence>
<reference evidence="2 3" key="1">
    <citation type="submission" date="2018-08" db="EMBL/GenBank/DDBJ databases">
        <authorList>
            <person name="Laetsch R D."/>
            <person name="Stevens L."/>
            <person name="Kumar S."/>
            <person name="Blaxter L. M."/>
        </authorList>
    </citation>
    <scope>NUCLEOTIDE SEQUENCE [LARGE SCALE GENOMIC DNA]</scope>
</reference>
<evidence type="ECO:0000313" key="2">
    <source>
        <dbReference type="EMBL" id="VDK87461.1"/>
    </source>
</evidence>
<gene>
    <name evidence="2" type="ORF">NLS_LOCUS8160</name>
</gene>